<evidence type="ECO:0000256" key="1">
    <source>
        <dbReference type="ARBA" id="ARBA00023015"/>
    </source>
</evidence>
<dbReference type="Proteomes" id="UP000547209">
    <property type="component" value="Unassembled WGS sequence"/>
</dbReference>
<evidence type="ECO:0000256" key="3">
    <source>
        <dbReference type="ARBA" id="ARBA00023163"/>
    </source>
</evidence>
<keyword evidence="6" id="KW-1185">Reference proteome</keyword>
<evidence type="ECO:0000313" key="6">
    <source>
        <dbReference type="Proteomes" id="UP000547209"/>
    </source>
</evidence>
<dbReference type="InterPro" id="IPR020449">
    <property type="entry name" value="Tscrpt_reg_AraC-type_HTH"/>
</dbReference>
<keyword evidence="2" id="KW-0238">DNA-binding</keyword>
<gene>
    <name evidence="5" type="ORF">H7C19_17595</name>
</gene>
<dbReference type="PANTHER" id="PTHR43280">
    <property type="entry name" value="ARAC-FAMILY TRANSCRIPTIONAL REGULATOR"/>
    <property type="match status" value="1"/>
</dbReference>
<proteinExistence type="predicted"/>
<accession>A0A7X0RRU8</accession>
<dbReference type="Pfam" id="PF12833">
    <property type="entry name" value="HTH_18"/>
    <property type="match status" value="1"/>
</dbReference>
<dbReference type="EMBL" id="JACJVP010000027">
    <property type="protein sequence ID" value="MBB6672497.1"/>
    <property type="molecule type" value="Genomic_DNA"/>
</dbReference>
<dbReference type="Gene3D" id="1.10.10.60">
    <property type="entry name" value="Homeodomain-like"/>
    <property type="match status" value="2"/>
</dbReference>
<evidence type="ECO:0000256" key="2">
    <source>
        <dbReference type="ARBA" id="ARBA00023125"/>
    </source>
</evidence>
<dbReference type="InterPro" id="IPR009057">
    <property type="entry name" value="Homeodomain-like_sf"/>
</dbReference>
<dbReference type="GO" id="GO:0003700">
    <property type="term" value="F:DNA-binding transcription factor activity"/>
    <property type="evidence" value="ECO:0007669"/>
    <property type="project" value="InterPro"/>
</dbReference>
<dbReference type="PROSITE" id="PS00041">
    <property type="entry name" value="HTH_ARAC_FAMILY_1"/>
    <property type="match status" value="1"/>
</dbReference>
<keyword evidence="3" id="KW-0804">Transcription</keyword>
<evidence type="ECO:0000313" key="5">
    <source>
        <dbReference type="EMBL" id="MBB6672497.1"/>
    </source>
</evidence>
<feature type="domain" description="HTH araC/xylS-type" evidence="4">
    <location>
        <begin position="35"/>
        <end position="134"/>
    </location>
</feature>
<dbReference type="InterPro" id="IPR018062">
    <property type="entry name" value="HTH_AraC-typ_CS"/>
</dbReference>
<dbReference type="GO" id="GO:0043565">
    <property type="term" value="F:sequence-specific DNA binding"/>
    <property type="evidence" value="ECO:0007669"/>
    <property type="project" value="InterPro"/>
</dbReference>
<evidence type="ECO:0000259" key="4">
    <source>
        <dbReference type="PROSITE" id="PS01124"/>
    </source>
</evidence>
<dbReference type="InterPro" id="IPR018060">
    <property type="entry name" value="HTH_AraC"/>
</dbReference>
<sequence>MGTMDELKTWFTALVAEAVDRIAESRKTGTKKAVMDIVGYLQTHYGKEVSLYAATEADYLNPAYLSRLYKQETGRTFNEYSSGIRMAAAARLLTGPEDYKISNIANLSGYENVTYFMRKFKEHDKMTPSEYRRTHA</sequence>
<dbReference type="SUPFAM" id="SSF46689">
    <property type="entry name" value="Homeodomain-like"/>
    <property type="match status" value="1"/>
</dbReference>
<dbReference type="PRINTS" id="PR00032">
    <property type="entry name" value="HTHARAC"/>
</dbReference>
<dbReference type="PROSITE" id="PS01124">
    <property type="entry name" value="HTH_ARAC_FAMILY_2"/>
    <property type="match status" value="1"/>
</dbReference>
<dbReference type="PANTHER" id="PTHR43280:SF2">
    <property type="entry name" value="HTH-TYPE TRANSCRIPTIONAL REGULATOR EXSA"/>
    <property type="match status" value="1"/>
</dbReference>
<organism evidence="5 6">
    <name type="scientific">Cohnella nanjingensis</name>
    <dbReference type="NCBI Taxonomy" id="1387779"/>
    <lineage>
        <taxon>Bacteria</taxon>
        <taxon>Bacillati</taxon>
        <taxon>Bacillota</taxon>
        <taxon>Bacilli</taxon>
        <taxon>Bacillales</taxon>
        <taxon>Paenibacillaceae</taxon>
        <taxon>Cohnella</taxon>
    </lineage>
</organism>
<comment type="caution">
    <text evidence="5">The sequence shown here is derived from an EMBL/GenBank/DDBJ whole genome shotgun (WGS) entry which is preliminary data.</text>
</comment>
<reference evidence="5 6" key="1">
    <citation type="submission" date="2020-08" db="EMBL/GenBank/DDBJ databases">
        <title>Cohnella phylogeny.</title>
        <authorList>
            <person name="Dunlap C."/>
        </authorList>
    </citation>
    <scope>NUCLEOTIDE SEQUENCE [LARGE SCALE GENOMIC DNA]</scope>
    <source>
        <strain evidence="5 6">DSM 28246</strain>
    </source>
</reference>
<protein>
    <submittedName>
        <fullName evidence="5">Helix-turn-helix domain-containing protein</fullName>
    </submittedName>
</protein>
<dbReference type="AlphaFoldDB" id="A0A7X0RRU8"/>
<name>A0A7X0RRU8_9BACL</name>
<dbReference type="SMART" id="SM00342">
    <property type="entry name" value="HTH_ARAC"/>
    <property type="match status" value="1"/>
</dbReference>
<keyword evidence="1" id="KW-0805">Transcription regulation</keyword>